<dbReference type="PANTHER" id="PTHR30308">
    <property type="entry name" value="TMRNA-BINDING COMPONENT OF TRANS-TRANSLATION TAGGING COMPLEX"/>
    <property type="match status" value="1"/>
</dbReference>
<dbReference type="SUPFAM" id="SSF74982">
    <property type="entry name" value="Small protein B (SmpB)"/>
    <property type="match status" value="1"/>
</dbReference>
<dbReference type="GO" id="GO:0070930">
    <property type="term" value="P:trans-translation-dependent protein tagging"/>
    <property type="evidence" value="ECO:0007669"/>
    <property type="project" value="TreeGrafter"/>
</dbReference>
<dbReference type="InterPro" id="IPR020081">
    <property type="entry name" value="SsrA-bd_prot_CS"/>
</dbReference>
<proteinExistence type="inferred from homology"/>
<sequence>MKLITDNRRGMHGYKILDKYECGMVLQGWEVKSARANTVNLQNSYCFFRKGELFLYNALFKSYMLEKNDETRERKLLMHKKELIRLNSKLDKLGNGTIIPTKLYFTPTSKIKIEIALVVGMSKSDKREEIKAKDNELYLKKIKQYY</sequence>
<dbReference type="STRING" id="1037410.MCSF7_01986"/>
<evidence type="ECO:0000313" key="5">
    <source>
        <dbReference type="Proteomes" id="UP000004978"/>
    </source>
</evidence>
<dbReference type="Proteomes" id="UP000004978">
    <property type="component" value="Unassembled WGS sequence"/>
</dbReference>
<dbReference type="GO" id="GO:0003723">
    <property type="term" value="F:RNA binding"/>
    <property type="evidence" value="ECO:0007669"/>
    <property type="project" value="UniProtKB-UniRule"/>
</dbReference>
<dbReference type="EMBL" id="AFXA01000011">
    <property type="protein sequence ID" value="EGV00189.1"/>
    <property type="molecule type" value="Genomic_DNA"/>
</dbReference>
<name>F9UKI4_9BACT</name>
<dbReference type="NCBIfam" id="NF003843">
    <property type="entry name" value="PRK05422.1"/>
    <property type="match status" value="1"/>
</dbReference>
<comment type="function">
    <text evidence="3">Required for rescue of stalled ribosomes mediated by trans-translation. Binds to transfer-messenger RNA (tmRNA), required for stable association of tmRNA with ribosomes. tmRNA and SmpB together mimic tRNA shape, replacing the anticodon stem-loop with SmpB. tmRNA is encoded by the ssrA gene; the 2 termini fold to resemble tRNA(Ala) and it encodes a 'tag peptide', a short internal open reading frame. During trans-translation Ala-aminoacylated tmRNA acts like a tRNA, entering the A-site of stalled ribosomes, displacing the stalled mRNA. The ribosome then switches to translate the ORF on the tmRNA; the nascent peptide is terminated with the 'tag peptide' encoded by the tmRNA and targeted for degradation. The ribosome is freed to recommence translation, which seems to be the essential function of trans-translation.</text>
</comment>
<dbReference type="eggNOG" id="COG0691">
    <property type="taxonomic scope" value="Bacteria"/>
</dbReference>
<dbReference type="Gene3D" id="2.40.280.10">
    <property type="match status" value="1"/>
</dbReference>
<reference evidence="4 5" key="1">
    <citation type="journal article" date="2013" name="Genome Announc.">
        <title>Genome Sequence of Mycoplasma columbinum Strain SF7.</title>
        <authorList>
            <person name="Guo Z."/>
            <person name="Xu X."/>
            <person name="Zheng Q."/>
            <person name="Li T."/>
            <person name="Kuang S."/>
            <person name="Zhang Z."/>
            <person name="Chen Y."/>
            <person name="Lu X."/>
            <person name="Zhou R."/>
            <person name="Bi D."/>
            <person name="Jin H."/>
        </authorList>
    </citation>
    <scope>NUCLEOTIDE SEQUENCE [LARGE SCALE GENOMIC DNA]</scope>
    <source>
        <strain evidence="4 5">SF7</strain>
    </source>
</reference>
<gene>
    <name evidence="3 4" type="primary">smpB</name>
    <name evidence="4" type="ORF">MCSF7_01986</name>
</gene>
<dbReference type="CDD" id="cd09294">
    <property type="entry name" value="SmpB"/>
    <property type="match status" value="1"/>
</dbReference>
<accession>F9UKI4</accession>
<organism evidence="4 5">
    <name type="scientific">Mycoplasmopsis columbina SF7</name>
    <dbReference type="NCBI Taxonomy" id="1037410"/>
    <lineage>
        <taxon>Bacteria</taxon>
        <taxon>Bacillati</taxon>
        <taxon>Mycoplasmatota</taxon>
        <taxon>Mycoplasmoidales</taxon>
        <taxon>Metamycoplasmataceae</taxon>
        <taxon>Mycoplasmopsis</taxon>
    </lineage>
</organism>
<dbReference type="AlphaFoldDB" id="F9UKI4"/>
<keyword evidence="1 3" id="KW-0963">Cytoplasm</keyword>
<evidence type="ECO:0000256" key="3">
    <source>
        <dbReference type="HAMAP-Rule" id="MF_00023"/>
    </source>
</evidence>
<protein>
    <recommendedName>
        <fullName evidence="3">SsrA-binding protein</fullName>
    </recommendedName>
    <alternativeName>
        <fullName evidence="3">Small protein B</fullName>
    </alternativeName>
</protein>
<dbReference type="NCBIfam" id="TIGR00086">
    <property type="entry name" value="smpB"/>
    <property type="match status" value="1"/>
</dbReference>
<dbReference type="Pfam" id="PF01668">
    <property type="entry name" value="SmpB"/>
    <property type="match status" value="1"/>
</dbReference>
<comment type="caution">
    <text evidence="4">The sequence shown here is derived from an EMBL/GenBank/DDBJ whole genome shotgun (WGS) entry which is preliminary data.</text>
</comment>
<evidence type="ECO:0000313" key="4">
    <source>
        <dbReference type="EMBL" id="EGV00189.1"/>
    </source>
</evidence>
<dbReference type="InterPro" id="IPR000037">
    <property type="entry name" value="SsrA-bd_prot"/>
</dbReference>
<comment type="subcellular location">
    <subcellularLocation>
        <location evidence="3">Cytoplasm</location>
    </subcellularLocation>
    <text evidence="3">The tmRNA-SmpB complex associates with stalled 70S ribosomes.</text>
</comment>
<dbReference type="InterPro" id="IPR023620">
    <property type="entry name" value="SmpB"/>
</dbReference>
<dbReference type="HAMAP" id="MF_00023">
    <property type="entry name" value="SmpB"/>
    <property type="match status" value="1"/>
</dbReference>
<dbReference type="PANTHER" id="PTHR30308:SF2">
    <property type="entry name" value="SSRA-BINDING PROTEIN"/>
    <property type="match status" value="1"/>
</dbReference>
<keyword evidence="5" id="KW-1185">Reference proteome</keyword>
<evidence type="ECO:0000256" key="1">
    <source>
        <dbReference type="ARBA" id="ARBA00022490"/>
    </source>
</evidence>
<dbReference type="RefSeq" id="WP_006608802.1">
    <property type="nucleotide sequence ID" value="NZ_AFXA01000011.1"/>
</dbReference>
<dbReference type="PROSITE" id="PS01317">
    <property type="entry name" value="SSRP"/>
    <property type="match status" value="1"/>
</dbReference>
<keyword evidence="2 3" id="KW-0694">RNA-binding</keyword>
<dbReference type="GO" id="GO:0005829">
    <property type="term" value="C:cytosol"/>
    <property type="evidence" value="ECO:0007669"/>
    <property type="project" value="TreeGrafter"/>
</dbReference>
<evidence type="ECO:0000256" key="2">
    <source>
        <dbReference type="ARBA" id="ARBA00022884"/>
    </source>
</evidence>
<comment type="similarity">
    <text evidence="3">Belongs to the SmpB family.</text>
</comment>
<dbReference type="GO" id="GO:0070929">
    <property type="term" value="P:trans-translation"/>
    <property type="evidence" value="ECO:0007669"/>
    <property type="project" value="UniProtKB-UniRule"/>
</dbReference>